<dbReference type="Proteomes" id="UP001152622">
    <property type="component" value="Chromosome 20"/>
</dbReference>
<accession>A0A9Q1EC98</accession>
<gene>
    <name evidence="2" type="ORF">SKAU_G00394530</name>
</gene>
<organism evidence="2 3">
    <name type="scientific">Synaphobranchus kaupii</name>
    <name type="common">Kaup's arrowtooth eel</name>
    <dbReference type="NCBI Taxonomy" id="118154"/>
    <lineage>
        <taxon>Eukaryota</taxon>
        <taxon>Metazoa</taxon>
        <taxon>Chordata</taxon>
        <taxon>Craniata</taxon>
        <taxon>Vertebrata</taxon>
        <taxon>Euteleostomi</taxon>
        <taxon>Actinopterygii</taxon>
        <taxon>Neopterygii</taxon>
        <taxon>Teleostei</taxon>
        <taxon>Anguilliformes</taxon>
        <taxon>Synaphobranchidae</taxon>
        <taxon>Synaphobranchus</taxon>
    </lineage>
</organism>
<name>A0A9Q1EC98_SYNKA</name>
<sequence length="105" mass="11605">MGQNCIDWYHRTRTARTAISESAPGPEEAPNHRHIHCAQRTNPIGRQPVNALAGDNEGRGVRRDPETARAFQTSGFLSYRREHSETCIRFGGPTHAPGGLRNLCG</sequence>
<evidence type="ECO:0000313" key="3">
    <source>
        <dbReference type="Proteomes" id="UP001152622"/>
    </source>
</evidence>
<proteinExistence type="predicted"/>
<dbReference type="EMBL" id="JAINUF010000020">
    <property type="protein sequence ID" value="KAJ8336110.1"/>
    <property type="molecule type" value="Genomic_DNA"/>
</dbReference>
<keyword evidence="3" id="KW-1185">Reference proteome</keyword>
<evidence type="ECO:0000256" key="1">
    <source>
        <dbReference type="SAM" id="MobiDB-lite"/>
    </source>
</evidence>
<evidence type="ECO:0000313" key="2">
    <source>
        <dbReference type="EMBL" id="KAJ8336110.1"/>
    </source>
</evidence>
<feature type="region of interest" description="Disordered" evidence="1">
    <location>
        <begin position="41"/>
        <end position="62"/>
    </location>
</feature>
<protein>
    <submittedName>
        <fullName evidence="2">Uncharacterized protein</fullName>
    </submittedName>
</protein>
<comment type="caution">
    <text evidence="2">The sequence shown here is derived from an EMBL/GenBank/DDBJ whole genome shotgun (WGS) entry which is preliminary data.</text>
</comment>
<reference evidence="2" key="1">
    <citation type="journal article" date="2023" name="Science">
        <title>Genome structures resolve the early diversification of teleost fishes.</title>
        <authorList>
            <person name="Parey E."/>
            <person name="Louis A."/>
            <person name="Montfort J."/>
            <person name="Bouchez O."/>
            <person name="Roques C."/>
            <person name="Iampietro C."/>
            <person name="Lluch J."/>
            <person name="Castinel A."/>
            <person name="Donnadieu C."/>
            <person name="Desvignes T."/>
            <person name="Floi Bucao C."/>
            <person name="Jouanno E."/>
            <person name="Wen M."/>
            <person name="Mejri S."/>
            <person name="Dirks R."/>
            <person name="Jansen H."/>
            <person name="Henkel C."/>
            <person name="Chen W.J."/>
            <person name="Zahm M."/>
            <person name="Cabau C."/>
            <person name="Klopp C."/>
            <person name="Thompson A.W."/>
            <person name="Robinson-Rechavi M."/>
            <person name="Braasch I."/>
            <person name="Lecointre G."/>
            <person name="Bobe J."/>
            <person name="Postlethwait J.H."/>
            <person name="Berthelot C."/>
            <person name="Roest Crollius H."/>
            <person name="Guiguen Y."/>
        </authorList>
    </citation>
    <scope>NUCLEOTIDE SEQUENCE</scope>
    <source>
        <strain evidence="2">WJC10195</strain>
    </source>
</reference>
<dbReference type="AlphaFoldDB" id="A0A9Q1EC98"/>